<feature type="domain" description="Amidohydrolase-related" evidence="1">
    <location>
        <begin position="878"/>
        <end position="961"/>
    </location>
</feature>
<dbReference type="SUPFAM" id="SSF51338">
    <property type="entry name" value="Composite domain of metallo-dependent hydrolases"/>
    <property type="match status" value="2"/>
</dbReference>
<proteinExistence type="predicted"/>
<dbReference type="SUPFAM" id="SSF51556">
    <property type="entry name" value="Metallo-dependent hydrolases"/>
    <property type="match status" value="2"/>
</dbReference>
<protein>
    <submittedName>
        <fullName evidence="2">Imidazolonepropionase</fullName>
    </submittedName>
</protein>
<organism evidence="2 3">
    <name type="scientific">Flavobacterium urumqiense</name>
    <dbReference type="NCBI Taxonomy" id="935224"/>
    <lineage>
        <taxon>Bacteria</taxon>
        <taxon>Pseudomonadati</taxon>
        <taxon>Bacteroidota</taxon>
        <taxon>Flavobacteriia</taxon>
        <taxon>Flavobacteriales</taxon>
        <taxon>Flavobacteriaceae</taxon>
        <taxon>Flavobacterium</taxon>
    </lineage>
</organism>
<evidence type="ECO:0000313" key="3">
    <source>
        <dbReference type="Proteomes" id="UP000236737"/>
    </source>
</evidence>
<accession>A0A1H6AV13</accession>
<sequence length="1021" mass="114619">MLKSIICNVLLIHFHIFKKYLQNQTMKKILLLLFLSALLPKIYAQEYFPNNEGVKNTNHNFTAFTNAKIYVTPTQIIENGTLLIQNGKVISVGNTSVIPKNCTTINLNGKSIYPSFIDIYTSFGIEKPKNNSSTARNPLYDSKKEGHYWNENIRSEVNAYESFNYDQPKAEELLKAGFGVVGTHVQDGIARGTGTLIALNNFDKSTRLLSEKVTNHFAFTRSAVTNQSYPSSLMGMMALLRQMYLDLDWYKNGNSTTKDVSLEALSKNENLIQIFDSGDKLNSLRASKIAKEFGLNYVLKGIGNEFERIEEIKKTNSKLIIPINFPEAYDVSDPNQANQMELKDLRFWNQAPTNLKVLTDNGVIFALTTDKLKKVEDFRVNLLKAIKYGFDKTKALEALTTIPASILGKSNEIGSLKTGSYANFVITSGAIFDEKTTIYENWVQGNKYVINDITIKDIRGDYDLSVDNQQYKWKISGEITAPKSIITTLDSKKVSSKLTVSNNWISTVMKSMDSTKTTFSRLIGYIDDIQLLSGKAILFNGNEVKWSAVRTAPFIKPIDSLKLEKNNTIIATTFPNVAYGNSKKLTPQTLLFKNATVWTNEKEGILEETDVLVKNGKIASIGKNISDASATVIDAKGKHLTSGIIDEHSHIAISNGVNEGGQNSSAEVTIQDVVNSEDVNIYRDLAGGVTTSQLLHGSANPIGGRSAIVKWKWGLSAEEMLYKDQPKFIKFALGENVKQANWGIVNPTRFPQTRMGVEQVFTDYFQRAKEYDTIWKNYKASKGKSKAPRVDLELQTLAEILNKERFITCHSYVQSEILMMMNVAEKFNFRINTFTHILEGYKVADKMKEHGVGASTFADWWAYKFEVNDAIPYNGPILHNAGVLVAYNSDDAEMSRRLNQEAAKAVKYGNISEEEAWKFVTLNPAKLLHIDDKVGSIKIGKDADVVLWNNNPLSIYAKAEKTIIEGVVYYDIQKAEEQRVAIAKERNELIGQLLQEKNKGMITQEPKKAEKKEYQCDTLEN</sequence>
<dbReference type="Gene3D" id="3.20.20.140">
    <property type="entry name" value="Metal-dependent hydrolases"/>
    <property type="match status" value="2"/>
</dbReference>
<dbReference type="CDD" id="cd01309">
    <property type="entry name" value="Met_dep_hydrolase_C"/>
    <property type="match status" value="1"/>
</dbReference>
<dbReference type="PANTHER" id="PTHR43135:SF3">
    <property type="entry name" value="ALPHA-D-RIBOSE 1-METHYLPHOSPHONATE 5-TRIPHOSPHATE DIPHOSPHATASE"/>
    <property type="match status" value="1"/>
</dbReference>
<reference evidence="3" key="1">
    <citation type="submission" date="2016-10" db="EMBL/GenBank/DDBJ databases">
        <authorList>
            <person name="Varghese N."/>
            <person name="Submissions S."/>
        </authorList>
    </citation>
    <scope>NUCLEOTIDE SEQUENCE [LARGE SCALE GENOMIC DNA]</scope>
    <source>
        <strain evidence="3">CGMCC 1.9230</strain>
    </source>
</reference>
<dbReference type="Proteomes" id="UP000236737">
    <property type="component" value="Unassembled WGS sequence"/>
</dbReference>
<keyword evidence="3" id="KW-1185">Reference proteome</keyword>
<dbReference type="AlphaFoldDB" id="A0A1H6AV13"/>
<dbReference type="InterPro" id="IPR006680">
    <property type="entry name" value="Amidohydro-rel"/>
</dbReference>
<dbReference type="InterPro" id="IPR051781">
    <property type="entry name" value="Metallo-dep_Hydrolase"/>
</dbReference>
<dbReference type="Gene3D" id="2.30.40.10">
    <property type="entry name" value="Urease, subunit C, domain 1"/>
    <property type="match status" value="2"/>
</dbReference>
<evidence type="ECO:0000313" key="2">
    <source>
        <dbReference type="EMBL" id="SEG51877.1"/>
    </source>
</evidence>
<gene>
    <name evidence="2" type="ORF">SAMN04488130_1214</name>
</gene>
<name>A0A1H6AV13_9FLAO</name>
<evidence type="ECO:0000259" key="1">
    <source>
        <dbReference type="Pfam" id="PF01979"/>
    </source>
</evidence>
<dbReference type="Pfam" id="PF01979">
    <property type="entry name" value="Amidohydro_1"/>
    <property type="match status" value="2"/>
</dbReference>
<dbReference type="InterPro" id="IPR032466">
    <property type="entry name" value="Metal_Hydrolase"/>
</dbReference>
<dbReference type="GO" id="GO:0016810">
    <property type="term" value="F:hydrolase activity, acting on carbon-nitrogen (but not peptide) bonds"/>
    <property type="evidence" value="ECO:0007669"/>
    <property type="project" value="InterPro"/>
</dbReference>
<dbReference type="PANTHER" id="PTHR43135">
    <property type="entry name" value="ALPHA-D-RIBOSE 1-METHYLPHOSPHONATE 5-TRIPHOSPHATE DIPHOSPHATASE"/>
    <property type="match status" value="1"/>
</dbReference>
<dbReference type="InterPro" id="IPR011059">
    <property type="entry name" value="Metal-dep_hydrolase_composite"/>
</dbReference>
<feature type="domain" description="Amidohydrolase-related" evidence="1">
    <location>
        <begin position="356"/>
        <end position="445"/>
    </location>
</feature>
<dbReference type="EMBL" id="FNVP01000021">
    <property type="protein sequence ID" value="SEG51877.1"/>
    <property type="molecule type" value="Genomic_DNA"/>
</dbReference>